<evidence type="ECO:0000256" key="4">
    <source>
        <dbReference type="ARBA" id="ARBA00023125"/>
    </source>
</evidence>
<dbReference type="SMART" id="SM00421">
    <property type="entry name" value="HTH_LUXR"/>
    <property type="match status" value="1"/>
</dbReference>
<dbReference type="PROSITE" id="PS50043">
    <property type="entry name" value="HTH_LUXR_2"/>
    <property type="match status" value="1"/>
</dbReference>
<feature type="domain" description="HTH luxR-type" evidence="6">
    <location>
        <begin position="124"/>
        <end position="185"/>
    </location>
</feature>
<evidence type="ECO:0000313" key="7">
    <source>
        <dbReference type="EMBL" id="MFB9475267.1"/>
    </source>
</evidence>
<dbReference type="RefSeq" id="WP_364382003.1">
    <property type="nucleotide sequence ID" value="NZ_JBHMCF010000041.1"/>
</dbReference>
<dbReference type="SUPFAM" id="SSF88659">
    <property type="entry name" value="Sigma3 and sigma4 domains of RNA polymerase sigma factors"/>
    <property type="match status" value="1"/>
</dbReference>
<dbReference type="InterPro" id="IPR014284">
    <property type="entry name" value="RNA_pol_sigma-70_dom"/>
</dbReference>
<protein>
    <submittedName>
        <fullName evidence="7">Sigma-70 family RNA polymerase sigma factor</fullName>
    </submittedName>
</protein>
<evidence type="ECO:0000256" key="1">
    <source>
        <dbReference type="ARBA" id="ARBA00010641"/>
    </source>
</evidence>
<dbReference type="CDD" id="cd06171">
    <property type="entry name" value="Sigma70_r4"/>
    <property type="match status" value="1"/>
</dbReference>
<dbReference type="InterPro" id="IPR036388">
    <property type="entry name" value="WH-like_DNA-bd_sf"/>
</dbReference>
<dbReference type="EMBL" id="JBHMCF010000041">
    <property type="protein sequence ID" value="MFB9475267.1"/>
    <property type="molecule type" value="Genomic_DNA"/>
</dbReference>
<keyword evidence="5" id="KW-0804">Transcription</keyword>
<dbReference type="Proteomes" id="UP001589568">
    <property type="component" value="Unassembled WGS sequence"/>
</dbReference>
<name>A0ABV5NYD4_9ACTN</name>
<dbReference type="PANTHER" id="PTHR43133">
    <property type="entry name" value="RNA POLYMERASE ECF-TYPE SIGMA FACTO"/>
    <property type="match status" value="1"/>
</dbReference>
<dbReference type="InterPro" id="IPR000792">
    <property type="entry name" value="Tscrpt_reg_LuxR_C"/>
</dbReference>
<dbReference type="PANTHER" id="PTHR43133:SF8">
    <property type="entry name" value="RNA POLYMERASE SIGMA FACTOR HI_1459-RELATED"/>
    <property type="match status" value="1"/>
</dbReference>
<proteinExistence type="inferred from homology"/>
<dbReference type="Pfam" id="PF08281">
    <property type="entry name" value="Sigma70_r4_2"/>
    <property type="match status" value="1"/>
</dbReference>
<dbReference type="InterPro" id="IPR013324">
    <property type="entry name" value="RNA_pol_sigma_r3/r4-like"/>
</dbReference>
<dbReference type="InterPro" id="IPR013325">
    <property type="entry name" value="RNA_pol_sigma_r2"/>
</dbReference>
<reference evidence="7 8" key="1">
    <citation type="submission" date="2024-09" db="EMBL/GenBank/DDBJ databases">
        <authorList>
            <person name="Sun Q."/>
            <person name="Mori K."/>
        </authorList>
    </citation>
    <scope>NUCLEOTIDE SEQUENCE [LARGE SCALE GENOMIC DNA]</scope>
    <source>
        <strain evidence="7 8">JCM 3324</strain>
    </source>
</reference>
<keyword evidence="2" id="KW-0805">Transcription regulation</keyword>
<dbReference type="InterPro" id="IPR039425">
    <property type="entry name" value="RNA_pol_sigma-70-like"/>
</dbReference>
<comment type="caution">
    <text evidence="7">The sequence shown here is derived from an EMBL/GenBank/DDBJ whole genome shotgun (WGS) entry which is preliminary data.</text>
</comment>
<dbReference type="NCBIfam" id="TIGR02937">
    <property type="entry name" value="sigma70-ECF"/>
    <property type="match status" value="1"/>
</dbReference>
<organism evidence="7 8">
    <name type="scientific">Nonomuraea salmonea</name>
    <dbReference type="NCBI Taxonomy" id="46181"/>
    <lineage>
        <taxon>Bacteria</taxon>
        <taxon>Bacillati</taxon>
        <taxon>Actinomycetota</taxon>
        <taxon>Actinomycetes</taxon>
        <taxon>Streptosporangiales</taxon>
        <taxon>Streptosporangiaceae</taxon>
        <taxon>Nonomuraea</taxon>
    </lineage>
</organism>
<evidence type="ECO:0000256" key="5">
    <source>
        <dbReference type="ARBA" id="ARBA00023163"/>
    </source>
</evidence>
<evidence type="ECO:0000256" key="3">
    <source>
        <dbReference type="ARBA" id="ARBA00023082"/>
    </source>
</evidence>
<dbReference type="SUPFAM" id="SSF88946">
    <property type="entry name" value="Sigma2 domain of RNA polymerase sigma factors"/>
    <property type="match status" value="1"/>
</dbReference>
<dbReference type="Gene3D" id="1.10.1740.10">
    <property type="match status" value="1"/>
</dbReference>
<dbReference type="Gene3D" id="1.10.10.10">
    <property type="entry name" value="Winged helix-like DNA-binding domain superfamily/Winged helix DNA-binding domain"/>
    <property type="match status" value="1"/>
</dbReference>
<dbReference type="InterPro" id="IPR013249">
    <property type="entry name" value="RNA_pol_sigma70_r4_t2"/>
</dbReference>
<sequence>MSDPDAQEGLSPSRQETRAETLHATDLEFSSFYRSAIHSLVAFLINQGARICVAGDIAQDTMTKAYQHWPEIDNPPAWVRTVASRALVRHCTETREEALDPVPEPTALLPRPEEAAAWEARQDIEQALRTLPPRQRQVMAWTLSGYTPAEIAEELGISPNAVSASLKKARRATIAHLARAEEDRDARPGPG</sequence>
<evidence type="ECO:0000256" key="2">
    <source>
        <dbReference type="ARBA" id="ARBA00023015"/>
    </source>
</evidence>
<evidence type="ECO:0000313" key="8">
    <source>
        <dbReference type="Proteomes" id="UP001589568"/>
    </source>
</evidence>
<accession>A0ABV5NYD4</accession>
<gene>
    <name evidence="7" type="ORF">ACFFR3_37760</name>
</gene>
<comment type="similarity">
    <text evidence="1">Belongs to the sigma-70 factor family. ECF subfamily.</text>
</comment>
<evidence type="ECO:0000259" key="6">
    <source>
        <dbReference type="PROSITE" id="PS50043"/>
    </source>
</evidence>
<keyword evidence="4" id="KW-0238">DNA-binding</keyword>
<keyword evidence="8" id="KW-1185">Reference proteome</keyword>
<keyword evidence="3" id="KW-0731">Sigma factor</keyword>